<gene>
    <name evidence="1" type="ORF">SLEP1_g8208</name>
</gene>
<comment type="caution">
    <text evidence="1">The sequence shown here is derived from an EMBL/GenBank/DDBJ whole genome shotgun (WGS) entry which is preliminary data.</text>
</comment>
<name>A0AAV5I0U1_9ROSI</name>
<evidence type="ECO:0000313" key="2">
    <source>
        <dbReference type="Proteomes" id="UP001054252"/>
    </source>
</evidence>
<accession>A0AAV5I0U1</accession>
<dbReference type="EMBL" id="BPVZ01000008">
    <property type="protein sequence ID" value="GKU94762.1"/>
    <property type="molecule type" value="Genomic_DNA"/>
</dbReference>
<dbReference type="Proteomes" id="UP001054252">
    <property type="component" value="Unassembled WGS sequence"/>
</dbReference>
<dbReference type="AlphaFoldDB" id="A0AAV5I0U1"/>
<keyword evidence="2" id="KW-1185">Reference proteome</keyword>
<protein>
    <submittedName>
        <fullName evidence="1">Uncharacterized protein</fullName>
    </submittedName>
</protein>
<reference evidence="1 2" key="1">
    <citation type="journal article" date="2021" name="Commun. Biol.">
        <title>The genome of Shorea leprosula (Dipterocarpaceae) highlights the ecological relevance of drought in aseasonal tropical rainforests.</title>
        <authorList>
            <person name="Ng K.K.S."/>
            <person name="Kobayashi M.J."/>
            <person name="Fawcett J.A."/>
            <person name="Hatakeyama M."/>
            <person name="Paape T."/>
            <person name="Ng C.H."/>
            <person name="Ang C.C."/>
            <person name="Tnah L.H."/>
            <person name="Lee C.T."/>
            <person name="Nishiyama T."/>
            <person name="Sese J."/>
            <person name="O'Brien M.J."/>
            <person name="Copetti D."/>
            <person name="Mohd Noor M.I."/>
            <person name="Ong R.C."/>
            <person name="Putra M."/>
            <person name="Sireger I.Z."/>
            <person name="Indrioko S."/>
            <person name="Kosugi Y."/>
            <person name="Izuno A."/>
            <person name="Isagi Y."/>
            <person name="Lee S.L."/>
            <person name="Shimizu K.K."/>
        </authorList>
    </citation>
    <scope>NUCLEOTIDE SEQUENCE [LARGE SCALE GENOMIC DNA]</scope>
    <source>
        <strain evidence="1">214</strain>
    </source>
</reference>
<proteinExistence type="predicted"/>
<organism evidence="1 2">
    <name type="scientific">Rubroshorea leprosula</name>
    <dbReference type="NCBI Taxonomy" id="152421"/>
    <lineage>
        <taxon>Eukaryota</taxon>
        <taxon>Viridiplantae</taxon>
        <taxon>Streptophyta</taxon>
        <taxon>Embryophyta</taxon>
        <taxon>Tracheophyta</taxon>
        <taxon>Spermatophyta</taxon>
        <taxon>Magnoliopsida</taxon>
        <taxon>eudicotyledons</taxon>
        <taxon>Gunneridae</taxon>
        <taxon>Pentapetalae</taxon>
        <taxon>rosids</taxon>
        <taxon>malvids</taxon>
        <taxon>Malvales</taxon>
        <taxon>Dipterocarpaceae</taxon>
        <taxon>Rubroshorea</taxon>
    </lineage>
</organism>
<sequence length="151" mass="17194">MTPVFEQRYLENRQSNMNMAFPGDGSMAHAVGIIAAGLHADSSSTFPQTNWANPHMHRFHVVANQMGKFPTSDVVMPALLKLVRIKWREFPMSDVVMPALLKLLRIKCGEYPMSDMVMPALLRRVKELQDDLLEDLPLAFDLQLLLKEEED</sequence>
<evidence type="ECO:0000313" key="1">
    <source>
        <dbReference type="EMBL" id="GKU94762.1"/>
    </source>
</evidence>